<keyword evidence="2" id="KW-1185">Reference proteome</keyword>
<name>A0ABP7TNJ6_9BACT</name>
<proteinExistence type="predicted"/>
<accession>A0ABP7TNJ6</accession>
<sequence>MQLQLLSDTPPVSVYYDCSNDWLFVNWHGDLSLPLVQAGCLAIARCFLERSYPRILNNNADVTSMDVSAPDWLAEHFLPHLGLAGIEYLGWVCAPIPKVKYLTSQAVRQLRSPVVAIFDDVDEAFSWLQHTRFAHLEAAATADSAFERQAELASRVAELSERLRHYRKVARLSALSQRRA</sequence>
<dbReference type="Proteomes" id="UP001501469">
    <property type="component" value="Unassembled WGS sequence"/>
</dbReference>
<organism evidence="1 2">
    <name type="scientific">Hymenobacter glaciei</name>
    <dbReference type="NCBI Taxonomy" id="877209"/>
    <lineage>
        <taxon>Bacteria</taxon>
        <taxon>Pseudomonadati</taxon>
        <taxon>Bacteroidota</taxon>
        <taxon>Cytophagia</taxon>
        <taxon>Cytophagales</taxon>
        <taxon>Hymenobacteraceae</taxon>
        <taxon>Hymenobacter</taxon>
    </lineage>
</organism>
<gene>
    <name evidence="1" type="ORF">GCM10022409_11340</name>
</gene>
<evidence type="ECO:0000313" key="1">
    <source>
        <dbReference type="EMBL" id="GAA4028960.1"/>
    </source>
</evidence>
<dbReference type="RefSeq" id="WP_345051401.1">
    <property type="nucleotide sequence ID" value="NZ_BAABDK010000010.1"/>
</dbReference>
<reference evidence="2" key="1">
    <citation type="journal article" date="2019" name="Int. J. Syst. Evol. Microbiol.">
        <title>The Global Catalogue of Microorganisms (GCM) 10K type strain sequencing project: providing services to taxonomists for standard genome sequencing and annotation.</title>
        <authorList>
            <consortium name="The Broad Institute Genomics Platform"/>
            <consortium name="The Broad Institute Genome Sequencing Center for Infectious Disease"/>
            <person name="Wu L."/>
            <person name="Ma J."/>
        </authorList>
    </citation>
    <scope>NUCLEOTIDE SEQUENCE [LARGE SCALE GENOMIC DNA]</scope>
    <source>
        <strain evidence="2">JCM 17225</strain>
    </source>
</reference>
<protein>
    <recommendedName>
        <fullName evidence="3">STAS/SEC14 domain-containing protein</fullName>
    </recommendedName>
</protein>
<evidence type="ECO:0008006" key="3">
    <source>
        <dbReference type="Google" id="ProtNLM"/>
    </source>
</evidence>
<comment type="caution">
    <text evidence="1">The sequence shown here is derived from an EMBL/GenBank/DDBJ whole genome shotgun (WGS) entry which is preliminary data.</text>
</comment>
<evidence type="ECO:0000313" key="2">
    <source>
        <dbReference type="Proteomes" id="UP001501469"/>
    </source>
</evidence>
<dbReference type="EMBL" id="BAABDK010000010">
    <property type="protein sequence ID" value="GAA4028960.1"/>
    <property type="molecule type" value="Genomic_DNA"/>
</dbReference>